<evidence type="ECO:0000313" key="3">
    <source>
        <dbReference type="EMBL" id="CAI6341144.1"/>
    </source>
</evidence>
<feature type="domain" description="SRR1-like" evidence="2">
    <location>
        <begin position="83"/>
        <end position="224"/>
    </location>
</feature>
<feature type="region of interest" description="Disordered" evidence="1">
    <location>
        <begin position="1"/>
        <end position="46"/>
    </location>
</feature>
<keyword evidence="4" id="KW-1185">Reference proteome</keyword>
<organism evidence="3 4">
    <name type="scientific">Periconia digitata</name>
    <dbReference type="NCBI Taxonomy" id="1303443"/>
    <lineage>
        <taxon>Eukaryota</taxon>
        <taxon>Fungi</taxon>
        <taxon>Dikarya</taxon>
        <taxon>Ascomycota</taxon>
        <taxon>Pezizomycotina</taxon>
        <taxon>Dothideomycetes</taxon>
        <taxon>Pleosporomycetidae</taxon>
        <taxon>Pleosporales</taxon>
        <taxon>Massarineae</taxon>
        <taxon>Periconiaceae</taxon>
        <taxon>Periconia</taxon>
    </lineage>
</organism>
<feature type="compositionally biased region" description="Polar residues" evidence="1">
    <location>
        <begin position="19"/>
        <end position="39"/>
    </location>
</feature>
<dbReference type="PANTHER" id="PTHR42080">
    <property type="entry name" value="SRR1 DOMAIN-CONTAINING PROTEIN"/>
    <property type="match status" value="1"/>
</dbReference>
<protein>
    <recommendedName>
        <fullName evidence="2">SRR1-like domain-containing protein</fullName>
    </recommendedName>
</protein>
<sequence>MAKKKQVQTDDGWTVVAGSATTPSNNDKNGNAEASNRAQQEARPRKTVNGLTVDKLAHEFRGMQKRFNDTLCAKNLERMLRLRDGLWTLDNAVCIGVGSFSIDWEHRYRSLWQFVLFLNVVEIDPSPDDGNLFSLYLLTICEVMGKQNNHISLYAQDPAFTPLDTEFLSSLNITPLTSTAATHISSSSFVFAPFVDWFLLLPHFLKDKDPHLYVGNEVLRDYAAFANTRGKKDVLTECNRLGKGFLEGREKRKVPGFDLHGGALEGLVVYWKEEGDSDEEG</sequence>
<dbReference type="AlphaFoldDB" id="A0A9W4UTD7"/>
<dbReference type="Pfam" id="PF07985">
    <property type="entry name" value="SRR1"/>
    <property type="match status" value="1"/>
</dbReference>
<proteinExistence type="predicted"/>
<dbReference type="PANTHER" id="PTHR42080:SF1">
    <property type="entry name" value="SRR1-LIKE DOMAIN-CONTAINING PROTEIN"/>
    <property type="match status" value="1"/>
</dbReference>
<gene>
    <name evidence="3" type="ORF">PDIGIT_LOCUS14337</name>
</gene>
<dbReference type="EMBL" id="CAOQHR010000011">
    <property type="protein sequence ID" value="CAI6341144.1"/>
    <property type="molecule type" value="Genomic_DNA"/>
</dbReference>
<accession>A0A9W4UTD7</accession>
<evidence type="ECO:0000313" key="4">
    <source>
        <dbReference type="Proteomes" id="UP001152607"/>
    </source>
</evidence>
<name>A0A9W4UTD7_9PLEO</name>
<dbReference type="InterPro" id="IPR012942">
    <property type="entry name" value="SRR1-like"/>
</dbReference>
<evidence type="ECO:0000256" key="1">
    <source>
        <dbReference type="SAM" id="MobiDB-lite"/>
    </source>
</evidence>
<comment type="caution">
    <text evidence="3">The sequence shown here is derived from an EMBL/GenBank/DDBJ whole genome shotgun (WGS) entry which is preliminary data.</text>
</comment>
<dbReference type="OrthoDB" id="5318346at2759"/>
<dbReference type="Proteomes" id="UP001152607">
    <property type="component" value="Unassembled WGS sequence"/>
</dbReference>
<evidence type="ECO:0000259" key="2">
    <source>
        <dbReference type="Pfam" id="PF07985"/>
    </source>
</evidence>
<reference evidence="3" key="1">
    <citation type="submission" date="2023-01" db="EMBL/GenBank/DDBJ databases">
        <authorList>
            <person name="Van Ghelder C."/>
            <person name="Rancurel C."/>
        </authorList>
    </citation>
    <scope>NUCLEOTIDE SEQUENCE</scope>
    <source>
        <strain evidence="3">CNCM I-4278</strain>
    </source>
</reference>